<keyword evidence="6" id="KW-1185">Reference proteome</keyword>
<organism evidence="5 6">
    <name type="scientific">Cordyceps javanica</name>
    <dbReference type="NCBI Taxonomy" id="43265"/>
    <lineage>
        <taxon>Eukaryota</taxon>
        <taxon>Fungi</taxon>
        <taxon>Dikarya</taxon>
        <taxon>Ascomycota</taxon>
        <taxon>Pezizomycotina</taxon>
        <taxon>Sordariomycetes</taxon>
        <taxon>Hypocreomycetidae</taxon>
        <taxon>Hypocreales</taxon>
        <taxon>Cordycipitaceae</taxon>
        <taxon>Cordyceps</taxon>
    </lineage>
</organism>
<dbReference type="Pfam" id="PF11951">
    <property type="entry name" value="Fungal_trans_2"/>
    <property type="match status" value="1"/>
</dbReference>
<dbReference type="Gene3D" id="4.10.240.10">
    <property type="entry name" value="Zn(2)-C6 fungal-type DNA-binding domain"/>
    <property type="match status" value="1"/>
</dbReference>
<name>A0A545VRZ9_9HYPO</name>
<sequence>MTLRGASGDGRRAPERAVKTAGSHQPPPARHVKCDEARPACRKCVVGGRSCRYAHPPRAEYRQLAPKKKTTTTTETTAALAPLRQSEPPHWDLMQAVRYYLTVIRPALAVEFGPQNAIRLDGLWRISDIFISKVLGSQIIESCKSRDRLLHPGEDPAFRGVWATYLRYMLATLTATNALVGVRWRPGARHPFYQLLSLLFLDFQVPGNLWRLHMKGFLAYVDQCFGGIAFVADRPVPTVDFTLILIRVITANTTSPARQQVLGYDHYTDDQLRKVLKFDTSTDIPCPIELIVIIVLVTRLRVRAAAAADAPAHGTTTTSSLQLAVGDIFRRIDEFDLDAWLEEKQFAEMAIAPAVGEIFYLAVRLYAILTLPGEAVLVAHPDGQESTEELRFLYRRKLSDRLRETIPQVVYYPGLRWPIIVAGVAAGADDGDALWDRQFVEEQMYRMWKHPLTNTTVFVGLQKLRSFWESGGTDWEECFDEPCAF</sequence>
<reference evidence="5 6" key="1">
    <citation type="journal article" date="2019" name="Appl. Microbiol. Biotechnol.">
        <title>Genome sequence of Isaria javanica and comparative genome analysis insights into family S53 peptidase evolution in fungal entomopathogens.</title>
        <authorList>
            <person name="Lin R."/>
            <person name="Zhang X."/>
            <person name="Xin B."/>
            <person name="Zou M."/>
            <person name="Gao Y."/>
            <person name="Qin F."/>
            <person name="Hu Q."/>
            <person name="Xie B."/>
            <person name="Cheng X."/>
        </authorList>
    </citation>
    <scope>NUCLEOTIDE SEQUENCE [LARGE SCALE GENOMIC DNA]</scope>
    <source>
        <strain evidence="5 6">IJ1G</strain>
    </source>
</reference>
<feature type="region of interest" description="Disordered" evidence="3">
    <location>
        <begin position="1"/>
        <end position="32"/>
    </location>
</feature>
<evidence type="ECO:0000259" key="4">
    <source>
        <dbReference type="Pfam" id="PF00172"/>
    </source>
</evidence>
<evidence type="ECO:0000313" key="6">
    <source>
        <dbReference type="Proteomes" id="UP000315783"/>
    </source>
</evidence>
<proteinExistence type="predicted"/>
<keyword evidence="2" id="KW-0539">Nucleus</keyword>
<dbReference type="InterPro" id="IPR001138">
    <property type="entry name" value="Zn2Cys6_DnaBD"/>
</dbReference>
<dbReference type="OrthoDB" id="5386330at2759"/>
<dbReference type="InterPro" id="IPR036864">
    <property type="entry name" value="Zn2-C6_fun-type_DNA-bd_sf"/>
</dbReference>
<dbReference type="Pfam" id="PF00172">
    <property type="entry name" value="Zn_clus"/>
    <property type="match status" value="1"/>
</dbReference>
<protein>
    <submittedName>
        <fullName evidence="5">C6 zinc finger domain-containing protein</fullName>
    </submittedName>
</protein>
<evidence type="ECO:0000256" key="2">
    <source>
        <dbReference type="ARBA" id="ARBA00023242"/>
    </source>
</evidence>
<feature type="domain" description="Zn(2)-C6 fungal-type" evidence="4">
    <location>
        <begin position="30"/>
        <end position="58"/>
    </location>
</feature>
<dbReference type="EMBL" id="SPUK01000011">
    <property type="protein sequence ID" value="TQV93714.1"/>
    <property type="molecule type" value="Genomic_DNA"/>
</dbReference>
<feature type="compositionally biased region" description="Basic and acidic residues" evidence="3">
    <location>
        <begin position="9"/>
        <end position="18"/>
    </location>
</feature>
<dbReference type="Proteomes" id="UP000315783">
    <property type="component" value="Unassembled WGS sequence"/>
</dbReference>
<gene>
    <name evidence="5" type="ORF">IF1G_07446</name>
</gene>
<dbReference type="InterPro" id="IPR021858">
    <property type="entry name" value="Fun_TF"/>
</dbReference>
<dbReference type="GO" id="GO:0008270">
    <property type="term" value="F:zinc ion binding"/>
    <property type="evidence" value="ECO:0007669"/>
    <property type="project" value="InterPro"/>
</dbReference>
<dbReference type="PANTHER" id="PTHR37534:SF46">
    <property type="entry name" value="ZN(II)2CYS6 TRANSCRIPTION FACTOR (EUROFUNG)"/>
    <property type="match status" value="1"/>
</dbReference>
<dbReference type="PANTHER" id="PTHR37534">
    <property type="entry name" value="TRANSCRIPTIONAL ACTIVATOR PROTEIN UGA3"/>
    <property type="match status" value="1"/>
</dbReference>
<accession>A0A545VRZ9</accession>
<evidence type="ECO:0000256" key="3">
    <source>
        <dbReference type="SAM" id="MobiDB-lite"/>
    </source>
</evidence>
<dbReference type="SUPFAM" id="SSF57701">
    <property type="entry name" value="Zn2/Cys6 DNA-binding domain"/>
    <property type="match status" value="1"/>
</dbReference>
<comment type="subcellular location">
    <subcellularLocation>
        <location evidence="1">Nucleus</location>
    </subcellularLocation>
</comment>
<dbReference type="GO" id="GO:0000981">
    <property type="term" value="F:DNA-binding transcription factor activity, RNA polymerase II-specific"/>
    <property type="evidence" value="ECO:0007669"/>
    <property type="project" value="InterPro"/>
</dbReference>
<dbReference type="AlphaFoldDB" id="A0A545VRZ9"/>
<evidence type="ECO:0000313" key="5">
    <source>
        <dbReference type="EMBL" id="TQV93714.1"/>
    </source>
</evidence>
<dbReference type="GO" id="GO:0005634">
    <property type="term" value="C:nucleus"/>
    <property type="evidence" value="ECO:0007669"/>
    <property type="project" value="UniProtKB-SubCell"/>
</dbReference>
<evidence type="ECO:0000256" key="1">
    <source>
        <dbReference type="ARBA" id="ARBA00004123"/>
    </source>
</evidence>
<comment type="caution">
    <text evidence="5">The sequence shown here is derived from an EMBL/GenBank/DDBJ whole genome shotgun (WGS) entry which is preliminary data.</text>
</comment>
<dbReference type="CDD" id="cd00067">
    <property type="entry name" value="GAL4"/>
    <property type="match status" value="1"/>
</dbReference>